<feature type="transmembrane region" description="Helical" evidence="2">
    <location>
        <begin position="102"/>
        <end position="118"/>
    </location>
</feature>
<proteinExistence type="predicted"/>
<sequence length="289" mass="32497">FIYKVWTTWEAYKTNLQLQKQSREWSWESYVCPGAASSYLMDITFGGYTIISLALFIGHLAGDPKTKGEAIMLVVGCLLMFSIGAMLATWVDDVPHKLVDNTIVLIVLSLITGILLLVDAGTGKRMKKGEAIDRNRKLILEKKMEEAKLQAEQAKPVDKSVVEVKEEKKGTENQETQTFGDPAAEGKTDSGISSVQIRIKEPRRSWTEYKRSQALADLDVLSPAERADDMLHTPSSDGDKDRSVSYVMRERFESRHLPSLKASPIRHTTAHYIHGVPTPFTWTRLKENN</sequence>
<evidence type="ECO:0000313" key="3">
    <source>
        <dbReference type="EMBL" id="KAL1124714.1"/>
    </source>
</evidence>
<dbReference type="AlphaFoldDB" id="A0ABD0YDG9"/>
<evidence type="ECO:0000256" key="2">
    <source>
        <dbReference type="SAM" id="Phobius"/>
    </source>
</evidence>
<dbReference type="Proteomes" id="UP001558652">
    <property type="component" value="Unassembled WGS sequence"/>
</dbReference>
<feature type="non-terminal residue" evidence="3">
    <location>
        <position position="1"/>
    </location>
</feature>
<comment type="caution">
    <text evidence="3">The sequence shown here is derived from an EMBL/GenBank/DDBJ whole genome shotgun (WGS) entry which is preliminary data.</text>
</comment>
<name>A0ABD0YDG9_9HEMI</name>
<gene>
    <name evidence="3" type="ORF">AAG570_001337</name>
</gene>
<feature type="region of interest" description="Disordered" evidence="1">
    <location>
        <begin position="163"/>
        <end position="192"/>
    </location>
</feature>
<keyword evidence="2" id="KW-1133">Transmembrane helix</keyword>
<evidence type="ECO:0000256" key="1">
    <source>
        <dbReference type="SAM" id="MobiDB-lite"/>
    </source>
</evidence>
<organism evidence="3 4">
    <name type="scientific">Ranatra chinensis</name>
    <dbReference type="NCBI Taxonomy" id="642074"/>
    <lineage>
        <taxon>Eukaryota</taxon>
        <taxon>Metazoa</taxon>
        <taxon>Ecdysozoa</taxon>
        <taxon>Arthropoda</taxon>
        <taxon>Hexapoda</taxon>
        <taxon>Insecta</taxon>
        <taxon>Pterygota</taxon>
        <taxon>Neoptera</taxon>
        <taxon>Paraneoptera</taxon>
        <taxon>Hemiptera</taxon>
        <taxon>Heteroptera</taxon>
        <taxon>Panheteroptera</taxon>
        <taxon>Nepomorpha</taxon>
        <taxon>Nepidae</taxon>
        <taxon>Ranatrinae</taxon>
        <taxon>Ranatra</taxon>
    </lineage>
</organism>
<keyword evidence="2" id="KW-0812">Transmembrane</keyword>
<feature type="transmembrane region" description="Helical" evidence="2">
    <location>
        <begin position="39"/>
        <end position="58"/>
    </location>
</feature>
<keyword evidence="4" id="KW-1185">Reference proteome</keyword>
<protein>
    <submittedName>
        <fullName evidence="3">Uncharacterized protein</fullName>
    </submittedName>
</protein>
<evidence type="ECO:0000313" key="4">
    <source>
        <dbReference type="Proteomes" id="UP001558652"/>
    </source>
</evidence>
<feature type="transmembrane region" description="Helical" evidence="2">
    <location>
        <begin position="70"/>
        <end position="90"/>
    </location>
</feature>
<accession>A0ABD0YDG9</accession>
<dbReference type="EMBL" id="JBFDAA010000010">
    <property type="protein sequence ID" value="KAL1124714.1"/>
    <property type="molecule type" value="Genomic_DNA"/>
</dbReference>
<keyword evidence="2" id="KW-0472">Membrane</keyword>
<reference evidence="3 4" key="1">
    <citation type="submission" date="2024-07" db="EMBL/GenBank/DDBJ databases">
        <title>Chromosome-level genome assembly of the water stick insect Ranatra chinensis (Heteroptera: Nepidae).</title>
        <authorList>
            <person name="Liu X."/>
        </authorList>
    </citation>
    <scope>NUCLEOTIDE SEQUENCE [LARGE SCALE GENOMIC DNA]</scope>
    <source>
        <strain evidence="3">Cailab_2021Rc</strain>
        <tissue evidence="3">Muscle</tissue>
    </source>
</reference>
<feature type="compositionally biased region" description="Basic and acidic residues" evidence="1">
    <location>
        <begin position="163"/>
        <end position="172"/>
    </location>
</feature>